<sequence length="543" mass="63530">MNNDINFALNKINNLVQDVGAYYLSDIQTWIDCNFMEKDSIDKTSEILKNLARKNGLNNKTFTTDIKNVCNKMAEELLQELKKLISPDPFLCFITALAFFNRHLSLTYEIFFWYKTKHTIDADNSEVQKQLDFYFSTIENHEKFNELFYKLQCHIASEKFLLRLLLEICYDNLLEVKTDNQPQLYIDKILDYSRALGKIIIIRDQVSKAIGCVKELNFDIEGQIYFKQEKNLSFYSVGNKFLNWTTSKEYIDIPDEIIEKLNPLCNKFIGFSIKELFDLIDSLCHKYSSQSGSIIMFLPSDWENELKTLTNKNEIEINKLLQFISREPNKNADYLRNKKNKLLQKSVFFYKGTAIISINLLISSLMSLINDVFYNNIELKEFNIELEKIHTEINEEFEVEIYELLKNSLSKKILYNFTKIGSKPPFIEPPGQIDILLYYQYNLYVIECKNYDLKTNISSVANEVKRIQNDEIGKLEKKVRFVKENLRSILPLIGVDILEADSIENVTGLFVTKNFSVGELLTNQLPIINYSSLIDWIKSKNEF</sequence>
<accession>A0A1G9KKT0</accession>
<dbReference type="InterPro" id="IPR011856">
    <property type="entry name" value="tRNA_endonuc-like_dom_sf"/>
</dbReference>
<evidence type="ECO:0000313" key="3">
    <source>
        <dbReference type="Proteomes" id="UP000214880"/>
    </source>
</evidence>
<dbReference type="Pfam" id="PF08378">
    <property type="entry name" value="NERD"/>
    <property type="match status" value="1"/>
</dbReference>
<protein>
    <submittedName>
        <fullName evidence="2">Nuclease-related domain-containing protein</fullName>
    </submittedName>
</protein>
<name>A0A1G9KKT0_9FIRM</name>
<dbReference type="OrthoDB" id="9828307at2"/>
<evidence type="ECO:0000313" key="2">
    <source>
        <dbReference type="EMBL" id="SDL50269.1"/>
    </source>
</evidence>
<organism evidence="2 3">
    <name type="scientific">Dendrosporobacter quercicolus</name>
    <dbReference type="NCBI Taxonomy" id="146817"/>
    <lineage>
        <taxon>Bacteria</taxon>
        <taxon>Bacillati</taxon>
        <taxon>Bacillota</taxon>
        <taxon>Negativicutes</taxon>
        <taxon>Selenomonadales</taxon>
        <taxon>Sporomusaceae</taxon>
        <taxon>Dendrosporobacter</taxon>
    </lineage>
</organism>
<dbReference type="GO" id="GO:0003676">
    <property type="term" value="F:nucleic acid binding"/>
    <property type="evidence" value="ECO:0007669"/>
    <property type="project" value="InterPro"/>
</dbReference>
<dbReference type="InterPro" id="IPR011528">
    <property type="entry name" value="NERD"/>
</dbReference>
<gene>
    <name evidence="2" type="ORF">SAMN04488502_10167</name>
</gene>
<evidence type="ECO:0000259" key="1">
    <source>
        <dbReference type="Pfam" id="PF08378"/>
    </source>
</evidence>
<proteinExistence type="predicted"/>
<dbReference type="Gene3D" id="3.40.1350.10">
    <property type="match status" value="1"/>
</dbReference>
<feature type="domain" description="NERD" evidence="1">
    <location>
        <begin position="396"/>
        <end position="487"/>
    </location>
</feature>
<dbReference type="AlphaFoldDB" id="A0A1G9KKT0"/>
<dbReference type="EMBL" id="FNHB01000001">
    <property type="protein sequence ID" value="SDL50269.1"/>
    <property type="molecule type" value="Genomic_DNA"/>
</dbReference>
<dbReference type="RefSeq" id="WP_092067153.1">
    <property type="nucleotide sequence ID" value="NZ_FNHB01000001.1"/>
</dbReference>
<dbReference type="STRING" id="146817.SAMN04488502_10167"/>
<dbReference type="Proteomes" id="UP000214880">
    <property type="component" value="Unassembled WGS sequence"/>
</dbReference>
<reference evidence="2 3" key="1">
    <citation type="submission" date="2016-10" db="EMBL/GenBank/DDBJ databases">
        <authorList>
            <person name="de Groot N.N."/>
        </authorList>
    </citation>
    <scope>NUCLEOTIDE SEQUENCE [LARGE SCALE GENOMIC DNA]</scope>
    <source>
        <strain evidence="2 3">DSM 1736</strain>
    </source>
</reference>
<keyword evidence="3" id="KW-1185">Reference proteome</keyword>